<reference evidence="3" key="2">
    <citation type="submission" date="2023-06" db="EMBL/GenBank/DDBJ databases">
        <authorList>
            <person name="Kobayashi Y."/>
            <person name="Kayamori A."/>
            <person name="Aoki K."/>
            <person name="Shiwa Y."/>
            <person name="Fujita N."/>
            <person name="Sugita T."/>
            <person name="Iwasaki W."/>
            <person name="Tanaka N."/>
            <person name="Takashima M."/>
        </authorList>
    </citation>
    <scope>NUCLEOTIDE SEQUENCE</scope>
    <source>
        <strain evidence="3">HIS016</strain>
    </source>
</reference>
<dbReference type="CDD" id="cd05471">
    <property type="entry name" value="pepsin_like"/>
    <property type="match status" value="1"/>
</dbReference>
<dbReference type="Gene3D" id="2.40.70.10">
    <property type="entry name" value="Acid Proteases"/>
    <property type="match status" value="2"/>
</dbReference>
<comment type="caution">
    <text evidence="3">The sequence shown here is derived from an EMBL/GenBank/DDBJ whole genome shotgun (WGS) entry which is preliminary data.</text>
</comment>
<evidence type="ECO:0000259" key="2">
    <source>
        <dbReference type="PROSITE" id="PS51767"/>
    </source>
</evidence>
<dbReference type="SUPFAM" id="SSF50630">
    <property type="entry name" value="Acid proteases"/>
    <property type="match status" value="1"/>
</dbReference>
<evidence type="ECO:0000256" key="1">
    <source>
        <dbReference type="ARBA" id="ARBA00007447"/>
    </source>
</evidence>
<comment type="similarity">
    <text evidence="1">Belongs to the peptidase A1 family.</text>
</comment>
<dbReference type="InterPro" id="IPR033121">
    <property type="entry name" value="PEPTIDASE_A1"/>
</dbReference>
<dbReference type="InterPro" id="IPR021109">
    <property type="entry name" value="Peptidase_aspartic_dom_sf"/>
</dbReference>
<keyword evidence="4" id="KW-1185">Reference proteome</keyword>
<dbReference type="InterPro" id="IPR034164">
    <property type="entry name" value="Pepsin-like_dom"/>
</dbReference>
<dbReference type="PANTHER" id="PTHR47966">
    <property type="entry name" value="BETA-SITE APP-CLEAVING ENZYME, ISOFORM A-RELATED"/>
    <property type="match status" value="1"/>
</dbReference>
<dbReference type="Pfam" id="PF00026">
    <property type="entry name" value="Asp"/>
    <property type="match status" value="1"/>
</dbReference>
<organism evidence="3 4">
    <name type="scientific">Cutaneotrichosporon spelunceum</name>
    <dbReference type="NCBI Taxonomy" id="1672016"/>
    <lineage>
        <taxon>Eukaryota</taxon>
        <taxon>Fungi</taxon>
        <taxon>Dikarya</taxon>
        <taxon>Basidiomycota</taxon>
        <taxon>Agaricomycotina</taxon>
        <taxon>Tremellomycetes</taxon>
        <taxon>Trichosporonales</taxon>
        <taxon>Trichosporonaceae</taxon>
        <taxon>Cutaneotrichosporon</taxon>
    </lineage>
</organism>
<accession>A0AAD3TW36</accession>
<dbReference type="PANTHER" id="PTHR47966:SF51">
    <property type="entry name" value="BETA-SITE APP-CLEAVING ENZYME, ISOFORM A-RELATED"/>
    <property type="match status" value="1"/>
</dbReference>
<dbReference type="EMBL" id="BTCM01000005">
    <property type="protein sequence ID" value="GMK57990.1"/>
    <property type="molecule type" value="Genomic_DNA"/>
</dbReference>
<sequence>MLFSALALAPVAAAVVHVQLTRRSGLVQQSIGAITTDVGSGYTIPLGLGTPPQNLSVFLGMGSGNGLTMFGCDGCIDEPFYRPNKSSTWNRTGTQPFGVAYDTAQLFGATIPNAPCAYANSTLATPQYGQATNQAGQLTLGLGLNADPNIQAIIPALAPSWDEPVFGVQLTGSGGQLSFGGVDTSLYQGSLTYIPTIKGTWNFAVDGLKVDGNTVDTTEYLASQAAAMAQAAAAATSSDQATQGTGQRKIVVRPEMGVDYIQLSPQIAGQMFGPTGHVPGAAATPPIQGPVNEAEVLRSTGMPSQAGYSYEVPCNTNATISFTINGTDYNIPPSKWVQTGSSVTNGTDTCKTRVLVVESDGFGAELYDVLVGSLFLESTYSAYRYDPQQAQIAFAELSQKAKEAEVAAADTAKPSTAVQPTASATGAANAIGHSVAGVLLAAAVAVMAA</sequence>
<dbReference type="AlphaFoldDB" id="A0AAD3TW36"/>
<dbReference type="Proteomes" id="UP001222932">
    <property type="component" value="Unassembled WGS sequence"/>
</dbReference>
<feature type="domain" description="Peptidase A1" evidence="2">
    <location>
        <begin position="42"/>
        <end position="395"/>
    </location>
</feature>
<dbReference type="PRINTS" id="PR00792">
    <property type="entry name" value="PEPSIN"/>
</dbReference>
<dbReference type="PROSITE" id="PS51767">
    <property type="entry name" value="PEPTIDASE_A1"/>
    <property type="match status" value="1"/>
</dbReference>
<name>A0AAD3TW36_9TREE</name>
<evidence type="ECO:0000313" key="3">
    <source>
        <dbReference type="EMBL" id="GMK57990.1"/>
    </source>
</evidence>
<gene>
    <name evidence="3" type="ORF">CspeluHIS016_0500220</name>
</gene>
<dbReference type="GO" id="GO:0004190">
    <property type="term" value="F:aspartic-type endopeptidase activity"/>
    <property type="evidence" value="ECO:0007669"/>
    <property type="project" value="InterPro"/>
</dbReference>
<dbReference type="GO" id="GO:0006508">
    <property type="term" value="P:proteolysis"/>
    <property type="evidence" value="ECO:0007669"/>
    <property type="project" value="InterPro"/>
</dbReference>
<proteinExistence type="inferred from homology"/>
<dbReference type="InterPro" id="IPR001461">
    <property type="entry name" value="Aspartic_peptidase_A1"/>
</dbReference>
<evidence type="ECO:0000313" key="4">
    <source>
        <dbReference type="Proteomes" id="UP001222932"/>
    </source>
</evidence>
<reference evidence="3" key="1">
    <citation type="journal article" date="2023" name="BMC Genomics">
        <title>Chromosome-level genome assemblies of Cutaneotrichosporon spp. (Trichosporonales, Basidiomycota) reveal imbalanced evolution between nucleotide sequences and chromosome synteny.</title>
        <authorList>
            <person name="Kobayashi Y."/>
            <person name="Kayamori A."/>
            <person name="Aoki K."/>
            <person name="Shiwa Y."/>
            <person name="Matsutani M."/>
            <person name="Fujita N."/>
            <person name="Sugita T."/>
            <person name="Iwasaki W."/>
            <person name="Tanaka N."/>
            <person name="Takashima M."/>
        </authorList>
    </citation>
    <scope>NUCLEOTIDE SEQUENCE</scope>
    <source>
        <strain evidence="3">HIS016</strain>
    </source>
</reference>
<protein>
    <recommendedName>
        <fullName evidence="2">Peptidase A1 domain-containing protein</fullName>
    </recommendedName>
</protein>